<evidence type="ECO:0000256" key="3">
    <source>
        <dbReference type="ARBA" id="ARBA00022723"/>
    </source>
</evidence>
<dbReference type="Pfam" id="PF00293">
    <property type="entry name" value="NUDIX"/>
    <property type="match status" value="1"/>
</dbReference>
<dbReference type="SUPFAM" id="SSF55811">
    <property type="entry name" value="Nudix"/>
    <property type="match status" value="1"/>
</dbReference>
<dbReference type="PANTHER" id="PTHR12992">
    <property type="entry name" value="NUDIX HYDROLASE"/>
    <property type="match status" value="1"/>
</dbReference>
<evidence type="ECO:0000256" key="7">
    <source>
        <dbReference type="SAM" id="MobiDB-lite"/>
    </source>
</evidence>
<evidence type="ECO:0000256" key="1">
    <source>
        <dbReference type="ARBA" id="ARBA00001936"/>
    </source>
</evidence>
<accession>A0A0E0KZQ3</accession>
<proteinExistence type="predicted"/>
<dbReference type="GO" id="GO:0005737">
    <property type="term" value="C:cytoplasm"/>
    <property type="evidence" value="ECO:0007669"/>
    <property type="project" value="UniProtKB-ARBA"/>
</dbReference>
<dbReference type="GO" id="GO:0008893">
    <property type="term" value="F:guanosine-3',5'-bis(diphosphate) 3'-diphosphatase activity"/>
    <property type="evidence" value="ECO:0007669"/>
    <property type="project" value="UniProtKB-ARBA"/>
</dbReference>
<comment type="cofactor">
    <cofactor evidence="1">
        <name>Mn(2+)</name>
        <dbReference type="ChEBI" id="CHEBI:29035"/>
    </cofactor>
</comment>
<dbReference type="Gene3D" id="3.90.79.10">
    <property type="entry name" value="Nucleoside Triphosphate Pyrophosphohydrolase"/>
    <property type="match status" value="1"/>
</dbReference>
<dbReference type="FunFam" id="3.90.79.10:FF:000036">
    <property type="entry name" value="Nudix hydrolase 11"/>
    <property type="match status" value="1"/>
</dbReference>
<sequence>MGVLVVAPKNPVGKPRRRSLQSPEAPPPQSRRRRRQPQLSMRPLLARLFSPTYIAMGFSSSSSSSASPSSRRLAHLTRHLLLSSGELSSSVGAPAAVARPAYLTAPKGYAAVLVCLFEDPHGGDPRVILTKRASSLSSHSGEVSLPGGKVEEGDADATATALREAKEEIGLDPALVSIVTVLEPFLSKNGLHVTPVIGILSDKALFKPVLNESEVADIFDAPLEMFLKEDNRKTQETNWMGMNIPVQSFEYQSEDKTFVIWGLTAHILTRAAAVVLQREPSFIEFRPRYVNSPSGETNETKR</sequence>
<dbReference type="OMA" id="EANWMGM"/>
<dbReference type="GO" id="GO:0015937">
    <property type="term" value="P:coenzyme A biosynthetic process"/>
    <property type="evidence" value="ECO:0007669"/>
    <property type="project" value="UniProtKB-ARBA"/>
</dbReference>
<dbReference type="HOGENOM" id="CLU_040940_8_1_1"/>
<reference evidence="9" key="1">
    <citation type="submission" date="2015-04" db="UniProtKB">
        <authorList>
            <consortium name="EnsemblPlants"/>
        </authorList>
    </citation>
    <scope>IDENTIFICATION</scope>
</reference>
<dbReference type="PANTHER" id="PTHR12992:SF9">
    <property type="entry name" value="OS05G0209400 PROTEIN"/>
    <property type="match status" value="1"/>
</dbReference>
<dbReference type="AlphaFoldDB" id="A0A0E0KZQ3"/>
<keyword evidence="5" id="KW-0460">Magnesium</keyword>
<feature type="region of interest" description="Disordered" evidence="7">
    <location>
        <begin position="1"/>
        <end position="41"/>
    </location>
</feature>
<evidence type="ECO:0000313" key="9">
    <source>
        <dbReference type="EnsemblPlants" id="OPUNC05G06460.1"/>
    </source>
</evidence>
<dbReference type="InterPro" id="IPR000086">
    <property type="entry name" value="NUDIX_hydrolase_dom"/>
</dbReference>
<dbReference type="GO" id="GO:0046872">
    <property type="term" value="F:metal ion binding"/>
    <property type="evidence" value="ECO:0007669"/>
    <property type="project" value="UniProtKB-KW"/>
</dbReference>
<dbReference type="eggNOG" id="KOG3069">
    <property type="taxonomic scope" value="Eukaryota"/>
</dbReference>
<protein>
    <recommendedName>
        <fullName evidence="8">Nudix hydrolase domain-containing protein</fullName>
    </recommendedName>
</protein>
<dbReference type="Proteomes" id="UP000026962">
    <property type="component" value="Chromosome 5"/>
</dbReference>
<keyword evidence="4" id="KW-0378">Hydrolase</keyword>
<dbReference type="EnsemblPlants" id="OPUNC05G06460.1">
    <property type="protein sequence ID" value="OPUNC05G06460.1"/>
    <property type="gene ID" value="OPUNC05G06460"/>
</dbReference>
<keyword evidence="10" id="KW-1185">Reference proteome</keyword>
<dbReference type="InterPro" id="IPR015797">
    <property type="entry name" value="NUDIX_hydrolase-like_dom_sf"/>
</dbReference>
<organism evidence="9">
    <name type="scientific">Oryza punctata</name>
    <name type="common">Red rice</name>
    <dbReference type="NCBI Taxonomy" id="4537"/>
    <lineage>
        <taxon>Eukaryota</taxon>
        <taxon>Viridiplantae</taxon>
        <taxon>Streptophyta</taxon>
        <taxon>Embryophyta</taxon>
        <taxon>Tracheophyta</taxon>
        <taxon>Spermatophyta</taxon>
        <taxon>Magnoliopsida</taxon>
        <taxon>Liliopsida</taxon>
        <taxon>Poales</taxon>
        <taxon>Poaceae</taxon>
        <taxon>BOP clade</taxon>
        <taxon>Oryzoideae</taxon>
        <taxon>Oryzeae</taxon>
        <taxon>Oryzinae</taxon>
        <taxon>Oryza</taxon>
    </lineage>
</organism>
<evidence type="ECO:0000256" key="2">
    <source>
        <dbReference type="ARBA" id="ARBA00001946"/>
    </source>
</evidence>
<dbReference type="PROSITE" id="PS51462">
    <property type="entry name" value="NUDIX"/>
    <property type="match status" value="1"/>
</dbReference>
<reference evidence="9" key="2">
    <citation type="submission" date="2018-05" db="EMBL/GenBank/DDBJ databases">
        <title>OpunRS2 (Oryza punctata Reference Sequence Version 2).</title>
        <authorList>
            <person name="Zhang J."/>
            <person name="Kudrna D."/>
            <person name="Lee S."/>
            <person name="Talag J."/>
            <person name="Welchert J."/>
            <person name="Wing R.A."/>
        </authorList>
    </citation>
    <scope>NUCLEOTIDE SEQUENCE [LARGE SCALE GENOMIC DNA]</scope>
</reference>
<dbReference type="InterPro" id="IPR045121">
    <property type="entry name" value="CoAse"/>
</dbReference>
<keyword evidence="6" id="KW-0464">Manganese</keyword>
<comment type="cofactor">
    <cofactor evidence="2">
        <name>Mg(2+)</name>
        <dbReference type="ChEBI" id="CHEBI:18420"/>
    </cofactor>
</comment>
<feature type="domain" description="Nudix hydrolase" evidence="8">
    <location>
        <begin position="107"/>
        <end position="242"/>
    </location>
</feature>
<evidence type="ECO:0000259" key="8">
    <source>
        <dbReference type="PROSITE" id="PS51462"/>
    </source>
</evidence>
<dbReference type="STRING" id="4537.A0A0E0KZQ3"/>
<dbReference type="GO" id="GO:0010945">
    <property type="term" value="F:coenzyme A diphosphatase activity"/>
    <property type="evidence" value="ECO:0007669"/>
    <property type="project" value="InterPro"/>
</dbReference>
<dbReference type="CDD" id="cd03426">
    <property type="entry name" value="NUDIX_CoAse_Nudt7"/>
    <property type="match status" value="1"/>
</dbReference>
<evidence type="ECO:0000256" key="5">
    <source>
        <dbReference type="ARBA" id="ARBA00022842"/>
    </source>
</evidence>
<name>A0A0E0KZQ3_ORYPU</name>
<evidence type="ECO:0000256" key="4">
    <source>
        <dbReference type="ARBA" id="ARBA00022801"/>
    </source>
</evidence>
<dbReference type="GO" id="GO:0006637">
    <property type="term" value="P:acyl-CoA metabolic process"/>
    <property type="evidence" value="ECO:0007669"/>
    <property type="project" value="UniProtKB-ARBA"/>
</dbReference>
<dbReference type="GO" id="GO:0015938">
    <property type="term" value="P:coenzyme A catabolic process"/>
    <property type="evidence" value="ECO:0007669"/>
    <property type="project" value="TreeGrafter"/>
</dbReference>
<evidence type="ECO:0000256" key="6">
    <source>
        <dbReference type="ARBA" id="ARBA00023211"/>
    </source>
</evidence>
<evidence type="ECO:0000313" key="10">
    <source>
        <dbReference type="Proteomes" id="UP000026962"/>
    </source>
</evidence>
<keyword evidence="3" id="KW-0479">Metal-binding</keyword>
<dbReference type="Gramene" id="OPUNC05G06460.1">
    <property type="protein sequence ID" value="OPUNC05G06460.1"/>
    <property type="gene ID" value="OPUNC05G06460"/>
</dbReference>